<comment type="caution">
    <text evidence="1">The sequence shown here is derived from an EMBL/GenBank/DDBJ whole genome shotgun (WGS) entry which is preliminary data.</text>
</comment>
<proteinExistence type="predicted"/>
<accession>A0ABU1GZ83</accession>
<dbReference type="EMBL" id="JARWAO010000011">
    <property type="protein sequence ID" value="MDR5897367.1"/>
    <property type="molecule type" value="Genomic_DNA"/>
</dbReference>
<reference evidence="1 2" key="1">
    <citation type="submission" date="2023-04" db="EMBL/GenBank/DDBJ databases">
        <title>A long-awaited taxogenomic arrangement of the family Halomonadaceae.</title>
        <authorList>
            <person name="De La Haba R."/>
            <person name="Chuvochina M."/>
            <person name="Wittouck S."/>
            <person name="Arahal D.R."/>
            <person name="Sanchez-Porro C."/>
            <person name="Hugenholtz P."/>
            <person name="Ventosa A."/>
        </authorList>
    </citation>
    <scope>NUCLEOTIDE SEQUENCE [LARGE SCALE GENOMIC DNA]</scope>
    <source>
        <strain evidence="1 2">DSM 22428</strain>
    </source>
</reference>
<protein>
    <submittedName>
        <fullName evidence="1">Uncharacterized protein</fullName>
    </submittedName>
</protein>
<sequence>MSEQPAYHRPSYHITLAGEDITPRINGRLIDLRITSQRGQEADQLDLTLTDHDGKLALPPTGARLSVAIG</sequence>
<keyword evidence="2" id="KW-1185">Reference proteome</keyword>
<evidence type="ECO:0000313" key="2">
    <source>
        <dbReference type="Proteomes" id="UP001269375"/>
    </source>
</evidence>
<evidence type="ECO:0000313" key="1">
    <source>
        <dbReference type="EMBL" id="MDR5897367.1"/>
    </source>
</evidence>
<dbReference type="RefSeq" id="WP_251594946.1">
    <property type="nucleotide sequence ID" value="NZ_JAMLJI010000004.1"/>
</dbReference>
<name>A0ABU1GZ83_9GAMM</name>
<gene>
    <name evidence="1" type="ORF">QC825_14945</name>
</gene>
<organism evidence="1 2">
    <name type="scientific">Larsenimonas suaedae</name>
    <dbReference type="NCBI Taxonomy" id="1851019"/>
    <lineage>
        <taxon>Bacteria</taxon>
        <taxon>Pseudomonadati</taxon>
        <taxon>Pseudomonadota</taxon>
        <taxon>Gammaproteobacteria</taxon>
        <taxon>Oceanospirillales</taxon>
        <taxon>Halomonadaceae</taxon>
        <taxon>Larsenimonas</taxon>
    </lineage>
</organism>
<dbReference type="Proteomes" id="UP001269375">
    <property type="component" value="Unassembled WGS sequence"/>
</dbReference>